<dbReference type="GO" id="GO:0016020">
    <property type="term" value="C:membrane"/>
    <property type="evidence" value="ECO:0007669"/>
    <property type="project" value="InterPro"/>
</dbReference>
<feature type="domain" description="HAMP" evidence="3">
    <location>
        <begin position="288"/>
        <end position="340"/>
    </location>
</feature>
<dbReference type="InterPro" id="IPR043128">
    <property type="entry name" value="Rev_trsase/Diguanyl_cyclase"/>
</dbReference>
<dbReference type="CDD" id="cd06225">
    <property type="entry name" value="HAMP"/>
    <property type="match status" value="1"/>
</dbReference>
<dbReference type="SMART" id="SM00304">
    <property type="entry name" value="HAMP"/>
    <property type="match status" value="1"/>
</dbReference>
<dbReference type="EMBL" id="JAMFTH010000003">
    <property type="protein sequence ID" value="MCP8900015.1"/>
    <property type="molecule type" value="Genomic_DNA"/>
</dbReference>
<evidence type="ECO:0000259" key="4">
    <source>
        <dbReference type="PROSITE" id="PS50887"/>
    </source>
</evidence>
<dbReference type="PANTHER" id="PTHR44757">
    <property type="entry name" value="DIGUANYLATE CYCLASE DGCP"/>
    <property type="match status" value="1"/>
</dbReference>
<reference evidence="5" key="1">
    <citation type="submission" date="2022-05" db="EMBL/GenBank/DDBJ databases">
        <authorList>
            <person name="Sun H.-N."/>
        </authorList>
    </citation>
    <scope>NUCLEOTIDE SEQUENCE</scope>
    <source>
        <strain evidence="5">HB14</strain>
    </source>
</reference>
<protein>
    <submittedName>
        <fullName evidence="5">EAL domain-containing protein</fullName>
    </submittedName>
</protein>
<name>A0A9X2KWZ8_9GAMM</name>
<dbReference type="Pfam" id="PF00563">
    <property type="entry name" value="EAL"/>
    <property type="match status" value="1"/>
</dbReference>
<dbReference type="NCBIfam" id="TIGR00254">
    <property type="entry name" value="GGDEF"/>
    <property type="match status" value="1"/>
</dbReference>
<evidence type="ECO:0000313" key="6">
    <source>
        <dbReference type="Proteomes" id="UP001139319"/>
    </source>
</evidence>
<dbReference type="PROSITE" id="PS50887">
    <property type="entry name" value="GGDEF"/>
    <property type="match status" value="1"/>
</dbReference>
<dbReference type="Proteomes" id="UP001139319">
    <property type="component" value="Unassembled WGS sequence"/>
</dbReference>
<accession>A0A9X2KWZ8</accession>
<evidence type="ECO:0000256" key="1">
    <source>
        <dbReference type="SAM" id="Phobius"/>
    </source>
</evidence>
<keyword evidence="1" id="KW-1133">Transmembrane helix</keyword>
<dbReference type="SUPFAM" id="SSF158472">
    <property type="entry name" value="HAMP domain-like"/>
    <property type="match status" value="1"/>
</dbReference>
<keyword evidence="1" id="KW-0472">Membrane</keyword>
<gene>
    <name evidence="5" type="ORF">M6D89_11965</name>
</gene>
<comment type="caution">
    <text evidence="5">The sequence shown here is derived from an EMBL/GenBank/DDBJ whole genome shotgun (WGS) entry which is preliminary data.</text>
</comment>
<dbReference type="InterPro" id="IPR029150">
    <property type="entry name" value="dCache_3"/>
</dbReference>
<feature type="domain" description="EAL" evidence="2">
    <location>
        <begin position="516"/>
        <end position="769"/>
    </location>
</feature>
<dbReference type="Pfam" id="PF14827">
    <property type="entry name" value="dCache_3"/>
    <property type="match status" value="1"/>
</dbReference>
<reference evidence="5" key="2">
    <citation type="submission" date="2023-01" db="EMBL/GenBank/DDBJ databases">
        <title>Gilvimarinus xylanilyticus HB14 isolated from Caulerpa lentillifera aquaculture base in Hainan, China.</title>
        <authorList>
            <person name="Zhang Y.-J."/>
        </authorList>
    </citation>
    <scope>NUCLEOTIDE SEQUENCE</scope>
    <source>
        <strain evidence="5">HB14</strain>
    </source>
</reference>
<dbReference type="SUPFAM" id="SSF55073">
    <property type="entry name" value="Nucleotide cyclase"/>
    <property type="match status" value="1"/>
</dbReference>
<evidence type="ECO:0000259" key="2">
    <source>
        <dbReference type="PROSITE" id="PS50883"/>
    </source>
</evidence>
<evidence type="ECO:0000259" key="3">
    <source>
        <dbReference type="PROSITE" id="PS50885"/>
    </source>
</evidence>
<feature type="domain" description="GGDEF" evidence="4">
    <location>
        <begin position="376"/>
        <end position="507"/>
    </location>
</feature>
<dbReference type="PROSITE" id="PS50883">
    <property type="entry name" value="EAL"/>
    <property type="match status" value="1"/>
</dbReference>
<dbReference type="GO" id="GO:0007165">
    <property type="term" value="P:signal transduction"/>
    <property type="evidence" value="ECO:0007669"/>
    <property type="project" value="InterPro"/>
</dbReference>
<dbReference type="RefSeq" id="WP_253968305.1">
    <property type="nucleotide sequence ID" value="NZ_JAMFTH010000003.1"/>
</dbReference>
<dbReference type="InterPro" id="IPR029787">
    <property type="entry name" value="Nucleotide_cyclase"/>
</dbReference>
<dbReference type="Pfam" id="PF00672">
    <property type="entry name" value="HAMP"/>
    <property type="match status" value="1"/>
</dbReference>
<dbReference type="InterPro" id="IPR035919">
    <property type="entry name" value="EAL_sf"/>
</dbReference>
<dbReference type="Pfam" id="PF00990">
    <property type="entry name" value="GGDEF"/>
    <property type="match status" value="1"/>
</dbReference>
<keyword evidence="6" id="KW-1185">Reference proteome</keyword>
<dbReference type="CDD" id="cd01948">
    <property type="entry name" value="EAL"/>
    <property type="match status" value="1"/>
</dbReference>
<dbReference type="CDD" id="cd01949">
    <property type="entry name" value="GGDEF"/>
    <property type="match status" value="1"/>
</dbReference>
<evidence type="ECO:0000313" key="5">
    <source>
        <dbReference type="EMBL" id="MCP8900015.1"/>
    </source>
</evidence>
<dbReference type="PANTHER" id="PTHR44757:SF2">
    <property type="entry name" value="BIOFILM ARCHITECTURE MAINTENANCE PROTEIN MBAA"/>
    <property type="match status" value="1"/>
</dbReference>
<dbReference type="AlphaFoldDB" id="A0A9X2KWZ8"/>
<dbReference type="InterPro" id="IPR003660">
    <property type="entry name" value="HAMP_dom"/>
</dbReference>
<dbReference type="SMART" id="SM00267">
    <property type="entry name" value="GGDEF"/>
    <property type="match status" value="1"/>
</dbReference>
<proteinExistence type="predicted"/>
<dbReference type="Gene3D" id="6.10.340.10">
    <property type="match status" value="1"/>
</dbReference>
<keyword evidence="1" id="KW-0812">Transmembrane</keyword>
<dbReference type="InterPro" id="IPR052155">
    <property type="entry name" value="Biofilm_reg_signaling"/>
</dbReference>
<dbReference type="Gene3D" id="3.20.20.450">
    <property type="entry name" value="EAL domain"/>
    <property type="match status" value="1"/>
</dbReference>
<dbReference type="SMART" id="SM00052">
    <property type="entry name" value="EAL"/>
    <property type="match status" value="1"/>
</dbReference>
<dbReference type="InterPro" id="IPR000160">
    <property type="entry name" value="GGDEF_dom"/>
</dbReference>
<organism evidence="5 6">
    <name type="scientific">Gilvimarinus xylanilyticus</name>
    <dbReference type="NCBI Taxonomy" id="2944139"/>
    <lineage>
        <taxon>Bacteria</taxon>
        <taxon>Pseudomonadati</taxon>
        <taxon>Pseudomonadota</taxon>
        <taxon>Gammaproteobacteria</taxon>
        <taxon>Cellvibrionales</taxon>
        <taxon>Cellvibrionaceae</taxon>
        <taxon>Gilvimarinus</taxon>
    </lineage>
</organism>
<dbReference type="PROSITE" id="PS50885">
    <property type="entry name" value="HAMP"/>
    <property type="match status" value="1"/>
</dbReference>
<feature type="transmembrane region" description="Helical" evidence="1">
    <location>
        <begin position="268"/>
        <end position="287"/>
    </location>
</feature>
<sequence length="774" mass="85695">MRLSYRAKLVLILLGLVVVLQVSSYIATRTVIRDAVMEDAYRQLEKGSELFTQLMQTRVQQLAQSVGVLTDDFGFKDAVASADEATIRSALVNHAARIQADLAIVLDNQNQLVASSVEAPPERFAALERLAPVSGSPRYLPVVIDGKLYQFVLSPIMAPLQIGTAGIGFEVDQSLSTHLQGLTDLEVSFIAALDNQPFYLSGTLGQQAQALLLAEPAAMQAQPRRIWRSGDMLSSAVNIAREPQPITAVLQVPLSRALKPFAVLDTQLLTLAFSFVLGAVVIALLLARSVTRPVQQLVNVARHIAGGDYSSPIKVRGSDEFSQLAHTFNRMQSAIAERETAIRYHAEHDSLTGLVNRSQVVPQLERAMGECRAAGRVLAVIIADICKFTQINDTLSSETGDRVLRAVGEQLVAQVGDTGAVLRLGSDEFLLLVTVDSEPDAADFARSLQECLDRPLNLERSDIKVELNIGFALYPAQGESSERLLRRANLALNHARHSNEFICAYRQGWDEDHLRRLQLFADFKQALLSDEICLFFQPKVDPLSRENLGAEALIRWIHPEFGFVNPEEFIAVIESAGQIHLLTRWVLRTAVHQVSQLQALGTDLTMSVNLSALDLLEDDFPEYIQRLLRESQLPASSFCLEITESAIMQEAERSLKNLERLHAMGLLISIDDYGTGYSSLSQMKSLPVSELKIDKSFVLELETNQEDRQIVRSTIELGHTLGLKVTAEGVETAGARDWLINHGCDILQGYFYSKPLPAHDFSRWVQDYLHEEAQ</sequence>
<dbReference type="InterPro" id="IPR001633">
    <property type="entry name" value="EAL_dom"/>
</dbReference>
<dbReference type="Gene3D" id="3.30.70.270">
    <property type="match status" value="1"/>
</dbReference>
<dbReference type="SUPFAM" id="SSF141868">
    <property type="entry name" value="EAL domain-like"/>
    <property type="match status" value="1"/>
</dbReference>